<name>A0AA38FMQ7_TAXCH</name>
<dbReference type="EMBL" id="JAHRHJ020000008">
    <property type="protein sequence ID" value="KAH9306058.1"/>
    <property type="molecule type" value="Genomic_DNA"/>
</dbReference>
<dbReference type="AlphaFoldDB" id="A0AA38FMQ7"/>
<evidence type="ECO:0000256" key="1">
    <source>
        <dbReference type="SAM" id="MobiDB-lite"/>
    </source>
</evidence>
<evidence type="ECO:0000313" key="2">
    <source>
        <dbReference type="EMBL" id="KAH9306058.1"/>
    </source>
</evidence>
<dbReference type="PANTHER" id="PTHR33130:SF12">
    <property type="entry name" value="EXPRESSED PROTEIN"/>
    <property type="match status" value="1"/>
</dbReference>
<sequence length="169" mass="19554">MAAALQNPISGGEFSQWQSRKPITRLKPQEKQAEAVTEMKSSIRGDRRADNEASFEENQRHRVKSAIDKKVALNNIMCTRSSNITDKTNTVQDNETLYFEPFLFPKVHLTLSVREKEEDYLAIKGLKLPLRPKKRLKSVQKRIHNISPGVWLSDICQEQYEVRENKCIK</sequence>
<comment type="caution">
    <text evidence="2">The sequence shown here is derived from an EMBL/GenBank/DDBJ whole genome shotgun (WGS) entry which is preliminary data.</text>
</comment>
<dbReference type="Pfam" id="PF07797">
    <property type="entry name" value="DUF1639"/>
    <property type="match status" value="1"/>
</dbReference>
<protein>
    <submittedName>
        <fullName evidence="2">Uncharacterized protein</fullName>
    </submittedName>
</protein>
<organism evidence="2 3">
    <name type="scientific">Taxus chinensis</name>
    <name type="common">Chinese yew</name>
    <name type="synonym">Taxus wallichiana var. chinensis</name>
    <dbReference type="NCBI Taxonomy" id="29808"/>
    <lineage>
        <taxon>Eukaryota</taxon>
        <taxon>Viridiplantae</taxon>
        <taxon>Streptophyta</taxon>
        <taxon>Embryophyta</taxon>
        <taxon>Tracheophyta</taxon>
        <taxon>Spermatophyta</taxon>
        <taxon>Pinopsida</taxon>
        <taxon>Pinidae</taxon>
        <taxon>Conifers II</taxon>
        <taxon>Cupressales</taxon>
        <taxon>Taxaceae</taxon>
        <taxon>Taxus</taxon>
    </lineage>
</organism>
<proteinExistence type="predicted"/>
<keyword evidence="3" id="KW-1185">Reference proteome</keyword>
<feature type="non-terminal residue" evidence="2">
    <location>
        <position position="169"/>
    </location>
</feature>
<feature type="compositionally biased region" description="Basic and acidic residues" evidence="1">
    <location>
        <begin position="41"/>
        <end position="61"/>
    </location>
</feature>
<gene>
    <name evidence="2" type="ORF">KI387_010462</name>
</gene>
<feature type="region of interest" description="Disordered" evidence="1">
    <location>
        <begin position="1"/>
        <end position="61"/>
    </location>
</feature>
<dbReference type="InterPro" id="IPR012438">
    <property type="entry name" value="DUF1639"/>
</dbReference>
<reference evidence="2 3" key="1">
    <citation type="journal article" date="2021" name="Nat. Plants">
        <title>The Taxus genome provides insights into paclitaxel biosynthesis.</title>
        <authorList>
            <person name="Xiong X."/>
            <person name="Gou J."/>
            <person name="Liao Q."/>
            <person name="Li Y."/>
            <person name="Zhou Q."/>
            <person name="Bi G."/>
            <person name="Li C."/>
            <person name="Du R."/>
            <person name="Wang X."/>
            <person name="Sun T."/>
            <person name="Guo L."/>
            <person name="Liang H."/>
            <person name="Lu P."/>
            <person name="Wu Y."/>
            <person name="Zhang Z."/>
            <person name="Ro D.K."/>
            <person name="Shang Y."/>
            <person name="Huang S."/>
            <person name="Yan J."/>
        </authorList>
    </citation>
    <scope>NUCLEOTIDE SEQUENCE [LARGE SCALE GENOMIC DNA]</scope>
    <source>
        <strain evidence="2">Ta-2019</strain>
    </source>
</reference>
<evidence type="ECO:0000313" key="3">
    <source>
        <dbReference type="Proteomes" id="UP000824469"/>
    </source>
</evidence>
<feature type="compositionally biased region" description="Polar residues" evidence="1">
    <location>
        <begin position="7"/>
        <end position="21"/>
    </location>
</feature>
<dbReference type="PANTHER" id="PTHR33130">
    <property type="entry name" value="PUTATIVE (DUF1639)-RELATED"/>
    <property type="match status" value="1"/>
</dbReference>
<accession>A0AA38FMQ7</accession>
<dbReference type="Proteomes" id="UP000824469">
    <property type="component" value="Unassembled WGS sequence"/>
</dbReference>